<evidence type="ECO:0000256" key="1">
    <source>
        <dbReference type="SAM" id="Phobius"/>
    </source>
</evidence>
<dbReference type="NCBIfam" id="TIGR04370">
    <property type="entry name" value="glyco_rpt_poly"/>
    <property type="match status" value="1"/>
</dbReference>
<evidence type="ECO:0000313" key="2">
    <source>
        <dbReference type="EMBL" id="TGD17398.1"/>
    </source>
</evidence>
<evidence type="ECO:0000313" key="3">
    <source>
        <dbReference type="Proteomes" id="UP000297348"/>
    </source>
</evidence>
<dbReference type="EMBL" id="RKLX01000034">
    <property type="protein sequence ID" value="TGD17398.1"/>
    <property type="molecule type" value="Genomic_DNA"/>
</dbReference>
<feature type="transmembrane region" description="Helical" evidence="1">
    <location>
        <begin position="339"/>
        <end position="360"/>
    </location>
</feature>
<feature type="transmembrane region" description="Helical" evidence="1">
    <location>
        <begin position="6"/>
        <end position="23"/>
    </location>
</feature>
<keyword evidence="1" id="KW-1133">Transmembrane helix</keyword>
<feature type="transmembrane region" description="Helical" evidence="1">
    <location>
        <begin position="300"/>
        <end position="319"/>
    </location>
</feature>
<feature type="transmembrane region" description="Helical" evidence="1">
    <location>
        <begin position="372"/>
        <end position="391"/>
    </location>
</feature>
<protein>
    <submittedName>
        <fullName evidence="2">Oligosaccharide repeat unit polymerase</fullName>
    </submittedName>
</protein>
<feature type="transmembrane region" description="Helical" evidence="1">
    <location>
        <begin position="397"/>
        <end position="419"/>
    </location>
</feature>
<proteinExistence type="predicted"/>
<sequence>MSFLIAFEIAILIFSLLIFKGDFFNPSTISVTVFMAATILCAFYAELWQVKIVWKTVLVVVTSLLMMIVGTALGRSASVTGNEKLNSAGRHIRLTMSTGTIVFISTLVVIMTVLYGFSAYKLGQSHGGTGLNSFAYLKDAYSHGTATVRMNVFIRQGYKIVLACAYVGCLLLAVQLVQGIYQTRRSLVYLGWIICGALITIMSGSRTDIVRIFSAFIIDYVIISRIWNKREENTRRRKVKSVWHYLIPALLLVIVVSFSVRQIIKTSNVELSQSNSLFYYLSYYVGSPIAVLNEKISMGFSGVTLAVGAPISVPNFVYLGNLNYGGNVDTLLGLALQKYGIIMLWVKLLIVYGIGSFFYFKAESEYLRSKRSYYWILITSLVYQIFTMSYYSDSLYVFSDIVTNGLIFIGTIVIFYLFVQSSDGNE</sequence>
<dbReference type="RefSeq" id="WP_135368979.1">
    <property type="nucleotide sequence ID" value="NZ_RKLX01000034.1"/>
</dbReference>
<keyword evidence="3" id="KW-1185">Reference proteome</keyword>
<dbReference type="Proteomes" id="UP000297348">
    <property type="component" value="Unassembled WGS sequence"/>
</dbReference>
<name>A0A4Z0J7S3_9LACO</name>
<feature type="transmembrane region" description="Helical" evidence="1">
    <location>
        <begin position="28"/>
        <end position="46"/>
    </location>
</feature>
<feature type="transmembrane region" description="Helical" evidence="1">
    <location>
        <begin position="52"/>
        <end position="73"/>
    </location>
</feature>
<accession>A0A4Z0J7S3</accession>
<reference evidence="2 3" key="1">
    <citation type="submission" date="2018-10" db="EMBL/GenBank/DDBJ databases">
        <title>Lactobacillus sp. R7 and Lactobacillus sp. R19 isolated from fermented mustard green product of Taiwan.</title>
        <authorList>
            <person name="Lin S.-T."/>
        </authorList>
    </citation>
    <scope>NUCLEOTIDE SEQUENCE [LARGE SCALE GENOMIC DNA]</scope>
    <source>
        <strain evidence="2 3">BCRC 81129</strain>
    </source>
</reference>
<feature type="transmembrane region" description="Helical" evidence="1">
    <location>
        <begin position="157"/>
        <end position="174"/>
    </location>
</feature>
<dbReference type="OrthoDB" id="2083423at2"/>
<comment type="caution">
    <text evidence="2">The sequence shown here is derived from an EMBL/GenBank/DDBJ whole genome shotgun (WGS) entry which is preliminary data.</text>
</comment>
<gene>
    <name evidence="2" type="ORF">EGT51_12520</name>
</gene>
<feature type="transmembrane region" description="Helical" evidence="1">
    <location>
        <begin position="94"/>
        <end position="117"/>
    </location>
</feature>
<feature type="transmembrane region" description="Helical" evidence="1">
    <location>
        <begin position="209"/>
        <end position="227"/>
    </location>
</feature>
<feature type="transmembrane region" description="Helical" evidence="1">
    <location>
        <begin position="276"/>
        <end position="293"/>
    </location>
</feature>
<feature type="transmembrane region" description="Helical" evidence="1">
    <location>
        <begin position="242"/>
        <end position="264"/>
    </location>
</feature>
<dbReference type="AlphaFoldDB" id="A0A4Z0J7S3"/>
<organism evidence="2 3">
    <name type="scientific">Levilactobacillus suantsaiihabitans</name>
    <dbReference type="NCBI Taxonomy" id="2487722"/>
    <lineage>
        <taxon>Bacteria</taxon>
        <taxon>Bacillati</taxon>
        <taxon>Bacillota</taxon>
        <taxon>Bacilli</taxon>
        <taxon>Lactobacillales</taxon>
        <taxon>Lactobacillaceae</taxon>
        <taxon>Levilactobacillus</taxon>
    </lineage>
</organism>
<keyword evidence="1" id="KW-0812">Transmembrane</keyword>
<keyword evidence="1" id="KW-0472">Membrane</keyword>
<feature type="transmembrane region" description="Helical" evidence="1">
    <location>
        <begin position="186"/>
        <end position="203"/>
    </location>
</feature>